<feature type="transmembrane region" description="Helical" evidence="5">
    <location>
        <begin position="7"/>
        <end position="27"/>
    </location>
</feature>
<name>A0A1V9FLI9_9BACT</name>
<reference evidence="6 7" key="1">
    <citation type="submission" date="2016-03" db="EMBL/GenBank/DDBJ databases">
        <title>Niastella vici sp. nov., isolated from farmland soil.</title>
        <authorList>
            <person name="Chen L."/>
            <person name="Wang D."/>
            <person name="Yang S."/>
            <person name="Wang G."/>
        </authorList>
    </citation>
    <scope>NUCLEOTIDE SEQUENCE [LARGE SCALE GENOMIC DNA]</scope>
    <source>
        <strain evidence="6 7">DJ57</strain>
    </source>
</reference>
<gene>
    <name evidence="6" type="ORF">A3860_38190</name>
</gene>
<dbReference type="OrthoDB" id="7960583at2"/>
<evidence type="ECO:0000313" key="7">
    <source>
        <dbReference type="Proteomes" id="UP000192796"/>
    </source>
</evidence>
<keyword evidence="3 5" id="KW-1133">Transmembrane helix</keyword>
<evidence type="ECO:0000313" key="6">
    <source>
        <dbReference type="EMBL" id="OQP59215.1"/>
    </source>
</evidence>
<keyword evidence="2 5" id="KW-0812">Transmembrane</keyword>
<keyword evidence="7" id="KW-1185">Reference proteome</keyword>
<feature type="transmembrane region" description="Helical" evidence="5">
    <location>
        <begin position="102"/>
        <end position="119"/>
    </location>
</feature>
<feature type="transmembrane region" description="Helical" evidence="5">
    <location>
        <begin position="75"/>
        <end position="96"/>
    </location>
</feature>
<organism evidence="6 7">
    <name type="scientific">Niastella vici</name>
    <dbReference type="NCBI Taxonomy" id="1703345"/>
    <lineage>
        <taxon>Bacteria</taxon>
        <taxon>Pseudomonadati</taxon>
        <taxon>Bacteroidota</taxon>
        <taxon>Chitinophagia</taxon>
        <taxon>Chitinophagales</taxon>
        <taxon>Chitinophagaceae</taxon>
        <taxon>Niastella</taxon>
    </lineage>
</organism>
<proteinExistence type="predicted"/>
<evidence type="ECO:0008006" key="8">
    <source>
        <dbReference type="Google" id="ProtNLM"/>
    </source>
</evidence>
<dbReference type="EMBL" id="LVYD01000084">
    <property type="protein sequence ID" value="OQP59215.1"/>
    <property type="molecule type" value="Genomic_DNA"/>
</dbReference>
<comment type="caution">
    <text evidence="6">The sequence shown here is derived from an EMBL/GenBank/DDBJ whole genome shotgun (WGS) entry which is preliminary data.</text>
</comment>
<dbReference type="RefSeq" id="WP_081154851.1">
    <property type="nucleotide sequence ID" value="NZ_LVYD01000084.1"/>
</dbReference>
<protein>
    <recommendedName>
        <fullName evidence="8">DoxX-like family protein</fullName>
    </recommendedName>
</protein>
<dbReference type="Proteomes" id="UP000192796">
    <property type="component" value="Unassembled WGS sequence"/>
</dbReference>
<evidence type="ECO:0000256" key="3">
    <source>
        <dbReference type="ARBA" id="ARBA00022989"/>
    </source>
</evidence>
<evidence type="ECO:0000256" key="2">
    <source>
        <dbReference type="ARBA" id="ARBA00022692"/>
    </source>
</evidence>
<dbReference type="InterPro" id="IPR016944">
    <property type="entry name" value="UCP030066"/>
</dbReference>
<keyword evidence="4 5" id="KW-0472">Membrane</keyword>
<evidence type="ECO:0000256" key="4">
    <source>
        <dbReference type="ARBA" id="ARBA00023136"/>
    </source>
</evidence>
<dbReference type="Pfam" id="PF13564">
    <property type="entry name" value="DoxX_2"/>
    <property type="match status" value="1"/>
</dbReference>
<dbReference type="PIRSF" id="PIRSF030066">
    <property type="entry name" value="UCP030066"/>
    <property type="match status" value="1"/>
</dbReference>
<evidence type="ECO:0000256" key="1">
    <source>
        <dbReference type="ARBA" id="ARBA00004141"/>
    </source>
</evidence>
<dbReference type="GO" id="GO:0016020">
    <property type="term" value="C:membrane"/>
    <property type="evidence" value="ECO:0007669"/>
    <property type="project" value="UniProtKB-SubCell"/>
</dbReference>
<comment type="subcellular location">
    <subcellularLocation>
        <location evidence="1">Membrane</location>
        <topology evidence="1">Multi-pass membrane protein</topology>
    </subcellularLocation>
</comment>
<feature type="transmembrane region" description="Helical" evidence="5">
    <location>
        <begin position="47"/>
        <end position="68"/>
    </location>
</feature>
<accession>A0A1V9FLI9</accession>
<dbReference type="AlphaFoldDB" id="A0A1V9FLI9"/>
<dbReference type="InterPro" id="IPR032808">
    <property type="entry name" value="DoxX"/>
</dbReference>
<dbReference type="STRING" id="1703345.A3860_38190"/>
<sequence>MKPKTINILYWVFTILFVLLMLFASYGSIIVNDDAKKLIHDQLGFPVYFIPFTGFAKLLGSIAILIPGLKTVKEWAYAGLFFDLAGAVYSGIAVSSTFDPRMLGMLIWIVPGILSYIFWKKKMKTQALVAQ</sequence>
<evidence type="ECO:0000256" key="5">
    <source>
        <dbReference type="SAM" id="Phobius"/>
    </source>
</evidence>